<sequence length="71" mass="7703">MAWSLGLRIGAGGLSTQNASDTCTISKSLLGCKCKRYLQLLFLLYLDAEPNVQIRGWGLAVRDEGKLTSTV</sequence>
<proteinExistence type="predicted"/>
<keyword evidence="2" id="KW-1185">Reference proteome</keyword>
<comment type="caution">
    <text evidence="1">The sequence shown here is derived from an EMBL/GenBank/DDBJ whole genome shotgun (WGS) entry which is preliminary data.</text>
</comment>
<protein>
    <submittedName>
        <fullName evidence="1">Uncharacterized protein</fullName>
    </submittedName>
</protein>
<name>A0A2T1GMG0_9CYAN</name>
<organism evidence="1 2">
    <name type="scientific">Chamaesiphon polymorphus CCALA 037</name>
    <dbReference type="NCBI Taxonomy" id="2107692"/>
    <lineage>
        <taxon>Bacteria</taxon>
        <taxon>Bacillati</taxon>
        <taxon>Cyanobacteriota</taxon>
        <taxon>Cyanophyceae</taxon>
        <taxon>Gomontiellales</taxon>
        <taxon>Chamaesiphonaceae</taxon>
        <taxon>Chamaesiphon</taxon>
    </lineage>
</organism>
<dbReference type="EMBL" id="PVWO01000015">
    <property type="protein sequence ID" value="PSB59068.1"/>
    <property type="molecule type" value="Genomic_DNA"/>
</dbReference>
<evidence type="ECO:0000313" key="2">
    <source>
        <dbReference type="Proteomes" id="UP000238937"/>
    </source>
</evidence>
<gene>
    <name evidence="1" type="ORF">C7B77_02315</name>
</gene>
<evidence type="ECO:0000313" key="1">
    <source>
        <dbReference type="EMBL" id="PSB59068.1"/>
    </source>
</evidence>
<accession>A0A2T1GMG0</accession>
<reference evidence="1 2" key="1">
    <citation type="submission" date="2018-03" db="EMBL/GenBank/DDBJ databases">
        <title>The ancient ancestry and fast evolution of plastids.</title>
        <authorList>
            <person name="Moore K.R."/>
            <person name="Magnabosco C."/>
            <person name="Momper L."/>
            <person name="Gold D.A."/>
            <person name="Bosak T."/>
            <person name="Fournier G.P."/>
        </authorList>
    </citation>
    <scope>NUCLEOTIDE SEQUENCE [LARGE SCALE GENOMIC DNA]</scope>
    <source>
        <strain evidence="1 2">CCALA 037</strain>
    </source>
</reference>
<dbReference type="Proteomes" id="UP000238937">
    <property type="component" value="Unassembled WGS sequence"/>
</dbReference>
<dbReference type="AlphaFoldDB" id="A0A2T1GMG0"/>